<name>A0ACB9PIL7_BAUVA</name>
<proteinExistence type="predicted"/>
<accession>A0ACB9PIL7</accession>
<evidence type="ECO:0000313" key="1">
    <source>
        <dbReference type="EMBL" id="KAI4347839.1"/>
    </source>
</evidence>
<comment type="caution">
    <text evidence="1">The sequence shown here is derived from an EMBL/GenBank/DDBJ whole genome shotgun (WGS) entry which is preliminary data.</text>
</comment>
<reference evidence="1 2" key="1">
    <citation type="journal article" date="2022" name="DNA Res.">
        <title>Chromosomal-level genome assembly of the orchid tree Bauhinia variegata (Leguminosae; Cercidoideae) supports the allotetraploid origin hypothesis of Bauhinia.</title>
        <authorList>
            <person name="Zhong Y."/>
            <person name="Chen Y."/>
            <person name="Zheng D."/>
            <person name="Pang J."/>
            <person name="Liu Y."/>
            <person name="Luo S."/>
            <person name="Meng S."/>
            <person name="Qian L."/>
            <person name="Wei D."/>
            <person name="Dai S."/>
            <person name="Zhou R."/>
        </authorList>
    </citation>
    <scope>NUCLEOTIDE SEQUENCE [LARGE SCALE GENOMIC DNA]</scope>
    <source>
        <strain evidence="1">BV-YZ2020</strain>
    </source>
</reference>
<keyword evidence="2" id="KW-1185">Reference proteome</keyword>
<dbReference type="Proteomes" id="UP000828941">
    <property type="component" value="Chromosome 4"/>
</dbReference>
<dbReference type="EMBL" id="CM039429">
    <property type="protein sequence ID" value="KAI4347839.1"/>
    <property type="molecule type" value="Genomic_DNA"/>
</dbReference>
<protein>
    <submittedName>
        <fullName evidence="1">Uncharacterized protein</fullName>
    </submittedName>
</protein>
<organism evidence="1 2">
    <name type="scientific">Bauhinia variegata</name>
    <name type="common">Purple orchid tree</name>
    <name type="synonym">Phanera variegata</name>
    <dbReference type="NCBI Taxonomy" id="167791"/>
    <lineage>
        <taxon>Eukaryota</taxon>
        <taxon>Viridiplantae</taxon>
        <taxon>Streptophyta</taxon>
        <taxon>Embryophyta</taxon>
        <taxon>Tracheophyta</taxon>
        <taxon>Spermatophyta</taxon>
        <taxon>Magnoliopsida</taxon>
        <taxon>eudicotyledons</taxon>
        <taxon>Gunneridae</taxon>
        <taxon>Pentapetalae</taxon>
        <taxon>rosids</taxon>
        <taxon>fabids</taxon>
        <taxon>Fabales</taxon>
        <taxon>Fabaceae</taxon>
        <taxon>Cercidoideae</taxon>
        <taxon>Cercideae</taxon>
        <taxon>Bauhiniinae</taxon>
        <taxon>Bauhinia</taxon>
    </lineage>
</organism>
<gene>
    <name evidence="1" type="ORF">L6164_008618</name>
</gene>
<sequence>MADNPTTEPDLGEELQELKSRMNEMMRLMIDHLKMRGQEEGTSAPMTASVPLLAAGSFIEGPSIVTEPIYGMPHNMMPVSFQTAHGIGSSTSIPFPNPIVESLRVTIPPPPNVVVNEAAILNPNVNQPGTTTPFLHSPTFAPNHGESFNPNEGLNEEIKKERERVKMMEKRQSMMEEHLRHIQDFGVYGPTGIELSSFALQLDIPKDFKVPEFDKYDGTTNPWIHLMSYCTKMGVWSKDERFFMHFFPESLTGPTADWYWRLEHSQIHSWSQLVTLFLRQYSFNESLAPTRTQLEAMRKGDNESFREYAQKWRNLAAQIQPPLGKQ</sequence>
<evidence type="ECO:0000313" key="2">
    <source>
        <dbReference type="Proteomes" id="UP000828941"/>
    </source>
</evidence>